<evidence type="ECO:0000256" key="1">
    <source>
        <dbReference type="SAM" id="MobiDB-lite"/>
    </source>
</evidence>
<name>A0A7K6AW44_UPUEP</name>
<feature type="non-terminal residue" evidence="2">
    <location>
        <position position="242"/>
    </location>
</feature>
<keyword evidence="3" id="KW-1185">Reference proteome</keyword>
<dbReference type="Pfam" id="PF15120">
    <property type="entry name" value="SPACA9"/>
    <property type="match status" value="1"/>
</dbReference>
<feature type="non-terminal residue" evidence="2">
    <location>
        <position position="1"/>
    </location>
</feature>
<dbReference type="PANTHER" id="PTHR32455:SF1">
    <property type="entry name" value="SPERM ACROSOME-ASSOCIATED PROTEIN 9"/>
    <property type="match status" value="1"/>
</dbReference>
<dbReference type="InterPro" id="IPR027818">
    <property type="entry name" value="SPACA9"/>
</dbReference>
<dbReference type="EMBL" id="VZRI01006190">
    <property type="protein sequence ID" value="NWU94245.1"/>
    <property type="molecule type" value="Genomic_DNA"/>
</dbReference>
<protein>
    <submittedName>
        <fullName evidence="2">SACA9 protein</fullName>
    </submittedName>
</protein>
<evidence type="ECO:0000313" key="2">
    <source>
        <dbReference type="EMBL" id="NWU94245.1"/>
    </source>
</evidence>
<comment type="caution">
    <text evidence="2">The sequence shown here is derived from an EMBL/GenBank/DDBJ whole genome shotgun (WGS) entry which is preliminary data.</text>
</comment>
<dbReference type="PANTHER" id="PTHR32455">
    <property type="entry name" value="SPERM ACROSOME-ASSOCIATED PROTEIN 9"/>
    <property type="match status" value="1"/>
</dbReference>
<dbReference type="GO" id="GO:0097546">
    <property type="term" value="C:ciliary base"/>
    <property type="evidence" value="ECO:0007669"/>
    <property type="project" value="TreeGrafter"/>
</dbReference>
<evidence type="ECO:0000313" key="3">
    <source>
        <dbReference type="Proteomes" id="UP000544127"/>
    </source>
</evidence>
<organism evidence="2 3">
    <name type="scientific">Upupa epops</name>
    <name type="common">Eurasian hoopoe</name>
    <dbReference type="NCBI Taxonomy" id="57439"/>
    <lineage>
        <taxon>Eukaryota</taxon>
        <taxon>Metazoa</taxon>
        <taxon>Chordata</taxon>
        <taxon>Craniata</taxon>
        <taxon>Vertebrata</taxon>
        <taxon>Euteleostomi</taxon>
        <taxon>Archelosauria</taxon>
        <taxon>Archosauria</taxon>
        <taxon>Dinosauria</taxon>
        <taxon>Saurischia</taxon>
        <taxon>Theropoda</taxon>
        <taxon>Coelurosauria</taxon>
        <taxon>Aves</taxon>
        <taxon>Neognathae</taxon>
        <taxon>Neoaves</taxon>
        <taxon>Telluraves</taxon>
        <taxon>Coraciimorphae</taxon>
        <taxon>Bucerotiformes</taxon>
        <taxon>Upupidae</taxon>
        <taxon>Upupa</taxon>
    </lineage>
</organism>
<dbReference type="GO" id="GO:0036126">
    <property type="term" value="C:sperm flagellum"/>
    <property type="evidence" value="ECO:0007669"/>
    <property type="project" value="TreeGrafter"/>
</dbReference>
<dbReference type="GO" id="GO:0001669">
    <property type="term" value="C:acrosomal vesicle"/>
    <property type="evidence" value="ECO:0007669"/>
    <property type="project" value="TreeGrafter"/>
</dbReference>
<gene>
    <name evidence="2" type="primary">Spaca9</name>
    <name evidence="2" type="ORF">UPUEPO_R01981</name>
</gene>
<reference evidence="2 3" key="1">
    <citation type="submission" date="2019-09" db="EMBL/GenBank/DDBJ databases">
        <title>Bird 10,000 Genomes (B10K) Project - Family phase.</title>
        <authorList>
            <person name="Zhang G."/>
        </authorList>
    </citation>
    <scope>NUCLEOTIDE SEQUENCE [LARGE SCALE GENOMIC DNA]</scope>
    <source>
        <strain evidence="2">B10K-DU-012-37</strain>
    </source>
</reference>
<sequence>MNEVKEALRTIEQTYKLFLQQQFTFIGALQHTRENAHDTIGAVASIGQVQSYMDYHCNNSTDRRILHMFLNICSELSKLCQKLESVYSGSNTTNGILERCKLLLSHSNDLSTIRAKYPHDVVNHLSCDEAKNRYGGVVSLIPVVLDSIKEWVAHVEKLPRHRMHNASGGSGTSQRRALQDSPAGAAISQTSRSGHREAQALASNKANMKVQGGKHDWKKHLNDIENHRGQLKGPWKPPGRHA</sequence>
<dbReference type="OrthoDB" id="9999829at2759"/>
<dbReference type="Proteomes" id="UP000544127">
    <property type="component" value="Unassembled WGS sequence"/>
</dbReference>
<dbReference type="AlphaFoldDB" id="A0A7K6AW44"/>
<accession>A0A7K6AW44</accession>
<feature type="region of interest" description="Disordered" evidence="1">
    <location>
        <begin position="162"/>
        <end position="198"/>
    </location>
</feature>
<proteinExistence type="predicted"/>